<comment type="subcellular location">
    <subcellularLocation>
        <location evidence="1">Cell outer membrane</location>
    </subcellularLocation>
</comment>
<evidence type="ECO:0000313" key="8">
    <source>
        <dbReference type="EMBL" id="CAG5067476.1"/>
    </source>
</evidence>
<feature type="domain" description="SusD-like N-terminal" evidence="7">
    <location>
        <begin position="21"/>
        <end position="222"/>
    </location>
</feature>
<dbReference type="InterPro" id="IPR033985">
    <property type="entry name" value="SusD-like_N"/>
</dbReference>
<dbReference type="CDD" id="cd08977">
    <property type="entry name" value="SusD"/>
    <property type="match status" value="1"/>
</dbReference>
<dbReference type="Gene3D" id="1.25.40.390">
    <property type="match status" value="1"/>
</dbReference>
<dbReference type="Proteomes" id="UP000679725">
    <property type="component" value="Unassembled WGS sequence"/>
</dbReference>
<keyword evidence="3" id="KW-0732">Signal</keyword>
<evidence type="ECO:0000256" key="4">
    <source>
        <dbReference type="ARBA" id="ARBA00023136"/>
    </source>
</evidence>
<evidence type="ECO:0000259" key="6">
    <source>
        <dbReference type="Pfam" id="PF07980"/>
    </source>
</evidence>
<dbReference type="PROSITE" id="PS51257">
    <property type="entry name" value="PROKAR_LIPOPROTEIN"/>
    <property type="match status" value="1"/>
</dbReference>
<comment type="similarity">
    <text evidence="2">Belongs to the SusD family.</text>
</comment>
<reference evidence="8 9" key="1">
    <citation type="submission" date="2021-04" db="EMBL/GenBank/DDBJ databases">
        <authorList>
            <person name="Rodrigo-Torres L."/>
            <person name="Arahal R. D."/>
            <person name="Lucena T."/>
        </authorList>
    </citation>
    <scope>NUCLEOTIDE SEQUENCE [LARGE SCALE GENOMIC DNA]</scope>
    <source>
        <strain evidence="8 9">CECT 9623</strain>
    </source>
</reference>
<organism evidence="8 9">
    <name type="scientific">Dyadobacter linearis</name>
    <dbReference type="NCBI Taxonomy" id="2823330"/>
    <lineage>
        <taxon>Bacteria</taxon>
        <taxon>Pseudomonadati</taxon>
        <taxon>Bacteroidota</taxon>
        <taxon>Cytophagia</taxon>
        <taxon>Cytophagales</taxon>
        <taxon>Spirosomataceae</taxon>
        <taxon>Dyadobacter</taxon>
    </lineage>
</organism>
<evidence type="ECO:0000256" key="5">
    <source>
        <dbReference type="ARBA" id="ARBA00023237"/>
    </source>
</evidence>
<dbReference type="EMBL" id="CAJRAU010000001">
    <property type="protein sequence ID" value="CAG5067476.1"/>
    <property type="molecule type" value="Genomic_DNA"/>
</dbReference>
<name>A0ABM8UIX7_9BACT</name>
<evidence type="ECO:0000259" key="7">
    <source>
        <dbReference type="Pfam" id="PF14322"/>
    </source>
</evidence>
<accession>A0ABM8UIX7</accession>
<dbReference type="SUPFAM" id="SSF48452">
    <property type="entry name" value="TPR-like"/>
    <property type="match status" value="1"/>
</dbReference>
<evidence type="ECO:0000256" key="1">
    <source>
        <dbReference type="ARBA" id="ARBA00004442"/>
    </source>
</evidence>
<protein>
    <submittedName>
        <fullName evidence="8">SusD-like protein P25</fullName>
    </submittedName>
</protein>
<dbReference type="Pfam" id="PF14322">
    <property type="entry name" value="SusD-like_3"/>
    <property type="match status" value="1"/>
</dbReference>
<keyword evidence="9" id="KW-1185">Reference proteome</keyword>
<proteinExistence type="inferred from homology"/>
<dbReference type="Pfam" id="PF07980">
    <property type="entry name" value="SusD_RagB"/>
    <property type="match status" value="1"/>
</dbReference>
<keyword evidence="4" id="KW-0472">Membrane</keyword>
<sequence>MKIKFTYMLAAVIGLSSCSDEFLDLAPPTTLSSATYFKTEEHFNQALNSAYERTRQIATSGIFMDEMRSDNTFFTYYPGDRGPYLSTEVLSQFLDDQNTGSYVSARYDACYSGISRVNTIVSRIDDIELSAESRNRILGEAYFLRAFYYFDLVKNFGGVPLHLSEVSAEGEAFLPRNSVEEVYAQIIEDLSVAIPLLPVASTFPQSGRATKGAGKMLLAYVYMTKPTREYAKAEVELTDITKMNYSLLPTYAAVFNPNNKNNSESIFEVQYQEGDAGQQSFFNWRFIPKTSNSELLMGVRGNNYAGDFSGGWNVPTQEMVNSYETGDTRLDASVAVVEGRMESDLFTTESVKSIVGYKPTAGKTHYYMVKKYLHGPYSREFNTDENWPVYRYSGALLLLAECLVEQGKATQALPHLNAVRRRAGLPALTQATKLNVSNEMRHELAFENHRYQDLIRTGQAIDVLTKKGQQMKALYGFLLPSAFNVTQNRLIFAIPFRELQVNNQLVQNPGY</sequence>
<evidence type="ECO:0000313" key="9">
    <source>
        <dbReference type="Proteomes" id="UP000679725"/>
    </source>
</evidence>
<feature type="domain" description="RagB/SusD" evidence="6">
    <location>
        <begin position="264"/>
        <end position="511"/>
    </location>
</feature>
<gene>
    <name evidence="8" type="ORF">DYBT9623_00197</name>
</gene>
<dbReference type="InterPro" id="IPR012944">
    <property type="entry name" value="SusD_RagB_dom"/>
</dbReference>
<comment type="caution">
    <text evidence="8">The sequence shown here is derived from an EMBL/GenBank/DDBJ whole genome shotgun (WGS) entry which is preliminary data.</text>
</comment>
<evidence type="ECO:0000256" key="2">
    <source>
        <dbReference type="ARBA" id="ARBA00006275"/>
    </source>
</evidence>
<evidence type="ECO:0000256" key="3">
    <source>
        <dbReference type="ARBA" id="ARBA00022729"/>
    </source>
</evidence>
<keyword evidence="5" id="KW-0998">Cell outer membrane</keyword>
<dbReference type="InterPro" id="IPR011990">
    <property type="entry name" value="TPR-like_helical_dom_sf"/>
</dbReference>
<dbReference type="RefSeq" id="WP_215231647.1">
    <property type="nucleotide sequence ID" value="NZ_CAJRAU010000001.1"/>
</dbReference>